<sequence>MEYYTYWSISEAPSYAVKSNMIWFVIAVIGGICWLLIKKLMKNDANKSLSLLGAGTFFILGVVMYCLSTFVYADSSEAALAKELQAADVVEGVVADFQRSYRSAKGGAGETIESFSVDSVQLAYGDALLGKFNSFSQTHNDVIYNGQKVRVTYRGRSSYGEQFNSILKIEIAK</sequence>
<dbReference type="Proteomes" id="UP001336835">
    <property type="component" value="Unassembled WGS sequence"/>
</dbReference>
<keyword evidence="1" id="KW-1133">Transmembrane helix</keyword>
<evidence type="ECO:0000256" key="1">
    <source>
        <dbReference type="SAM" id="Phobius"/>
    </source>
</evidence>
<accession>A0ABU7I221</accession>
<keyword evidence="1" id="KW-0472">Membrane</keyword>
<name>A0ABU7I221_9SPHI</name>
<dbReference type="EMBL" id="JAZDQT010000001">
    <property type="protein sequence ID" value="MEE1943503.1"/>
    <property type="molecule type" value="Genomic_DNA"/>
</dbReference>
<evidence type="ECO:0000313" key="3">
    <source>
        <dbReference type="Proteomes" id="UP001336835"/>
    </source>
</evidence>
<keyword evidence="1" id="KW-0812">Transmembrane</keyword>
<evidence type="ECO:0000313" key="2">
    <source>
        <dbReference type="EMBL" id="MEE1943503.1"/>
    </source>
</evidence>
<comment type="caution">
    <text evidence="2">The sequence shown here is derived from an EMBL/GenBank/DDBJ whole genome shotgun (WGS) entry which is preliminary data.</text>
</comment>
<feature type="transmembrane region" description="Helical" evidence="1">
    <location>
        <begin position="20"/>
        <end position="37"/>
    </location>
</feature>
<protein>
    <submittedName>
        <fullName evidence="2">Uncharacterized protein</fullName>
    </submittedName>
</protein>
<proteinExistence type="predicted"/>
<organism evidence="2 3">
    <name type="scientific">Pedobacter albus</name>
    <dbReference type="NCBI Taxonomy" id="3113905"/>
    <lineage>
        <taxon>Bacteria</taxon>
        <taxon>Pseudomonadati</taxon>
        <taxon>Bacteroidota</taxon>
        <taxon>Sphingobacteriia</taxon>
        <taxon>Sphingobacteriales</taxon>
        <taxon>Sphingobacteriaceae</taxon>
        <taxon>Pedobacter</taxon>
    </lineage>
</organism>
<reference evidence="2 3" key="1">
    <citation type="submission" date="2024-01" db="EMBL/GenBank/DDBJ databases">
        <title>Pedobacter sp. nov., isolated from fresh soil.</title>
        <authorList>
            <person name="Le N.T.T."/>
        </authorList>
    </citation>
    <scope>NUCLEOTIDE SEQUENCE [LARGE SCALE GENOMIC DNA]</scope>
    <source>
        <strain evidence="2 3">KR3-3</strain>
    </source>
</reference>
<keyword evidence="3" id="KW-1185">Reference proteome</keyword>
<feature type="transmembrane region" description="Helical" evidence="1">
    <location>
        <begin position="49"/>
        <end position="73"/>
    </location>
</feature>
<dbReference type="RefSeq" id="WP_330105914.1">
    <property type="nucleotide sequence ID" value="NZ_JAZDQT010000001.1"/>
</dbReference>
<gene>
    <name evidence="2" type="ORF">VRU48_00190</name>
</gene>